<dbReference type="SMART" id="SM00014">
    <property type="entry name" value="acidPPc"/>
    <property type="match status" value="1"/>
</dbReference>
<evidence type="ECO:0000313" key="4">
    <source>
        <dbReference type="Proteomes" id="UP000237662"/>
    </source>
</evidence>
<protein>
    <submittedName>
        <fullName evidence="3">PAP2 superfamily protein</fullName>
    </submittedName>
</protein>
<dbReference type="Proteomes" id="UP000237662">
    <property type="component" value="Unassembled WGS sequence"/>
</dbReference>
<dbReference type="OrthoDB" id="5289372at2"/>
<dbReference type="Gene3D" id="1.20.144.10">
    <property type="entry name" value="Phosphatidic acid phosphatase type 2/haloperoxidase"/>
    <property type="match status" value="1"/>
</dbReference>
<dbReference type="InterPro" id="IPR000326">
    <property type="entry name" value="PAP2/HPO"/>
</dbReference>
<proteinExistence type="predicted"/>
<organism evidence="3 4">
    <name type="scientific">Neolewinella xylanilytica</name>
    <dbReference type="NCBI Taxonomy" id="1514080"/>
    <lineage>
        <taxon>Bacteria</taxon>
        <taxon>Pseudomonadati</taxon>
        <taxon>Bacteroidota</taxon>
        <taxon>Saprospiria</taxon>
        <taxon>Saprospirales</taxon>
        <taxon>Lewinellaceae</taxon>
        <taxon>Neolewinella</taxon>
    </lineage>
</organism>
<evidence type="ECO:0000313" key="3">
    <source>
        <dbReference type="EMBL" id="PPK88570.1"/>
    </source>
</evidence>
<keyword evidence="1" id="KW-1133">Transmembrane helix</keyword>
<dbReference type="AlphaFoldDB" id="A0A2S6IAP3"/>
<comment type="caution">
    <text evidence="3">The sequence shown here is derived from an EMBL/GenBank/DDBJ whole genome shotgun (WGS) entry which is preliminary data.</text>
</comment>
<accession>A0A2S6IAP3</accession>
<keyword evidence="4" id="KW-1185">Reference proteome</keyword>
<feature type="domain" description="Phosphatidic acid phosphatase type 2/haloperoxidase" evidence="2">
    <location>
        <begin position="93"/>
        <end position="213"/>
    </location>
</feature>
<name>A0A2S6IAP3_9BACT</name>
<dbReference type="EMBL" id="PTJC01000005">
    <property type="protein sequence ID" value="PPK88570.1"/>
    <property type="molecule type" value="Genomic_DNA"/>
</dbReference>
<dbReference type="Pfam" id="PF01569">
    <property type="entry name" value="PAP2"/>
    <property type="match status" value="1"/>
</dbReference>
<dbReference type="SUPFAM" id="SSF48317">
    <property type="entry name" value="Acid phosphatase/Vanadium-dependent haloperoxidase"/>
    <property type="match status" value="1"/>
</dbReference>
<feature type="transmembrane region" description="Helical" evidence="1">
    <location>
        <begin position="91"/>
        <end position="112"/>
    </location>
</feature>
<dbReference type="InterPro" id="IPR036938">
    <property type="entry name" value="PAP2/HPO_sf"/>
</dbReference>
<dbReference type="PANTHER" id="PTHR14969:SF13">
    <property type="entry name" value="AT30094P"/>
    <property type="match status" value="1"/>
</dbReference>
<evidence type="ECO:0000256" key="1">
    <source>
        <dbReference type="SAM" id="Phobius"/>
    </source>
</evidence>
<dbReference type="RefSeq" id="WP_104419109.1">
    <property type="nucleotide sequence ID" value="NZ_PTJC01000005.1"/>
</dbReference>
<reference evidence="3 4" key="1">
    <citation type="submission" date="2018-02" db="EMBL/GenBank/DDBJ databases">
        <title>Genomic Encyclopedia of Archaeal and Bacterial Type Strains, Phase II (KMG-II): from individual species to whole genera.</title>
        <authorList>
            <person name="Goeker M."/>
        </authorList>
    </citation>
    <scope>NUCLEOTIDE SEQUENCE [LARGE SCALE GENOMIC DNA]</scope>
    <source>
        <strain evidence="3 4">DSM 29526</strain>
    </source>
</reference>
<sequence length="221" mass="24303">MPFQLRAEREIVLLLAGAGFLAAAVWADRHDVEPVYSPYSGKYQGHEINPIDRLGYTVKNERAGDLADFGLYGGPTLPLLLSFDPVTRKHYPAILLIWFETMLLTFALSSLVKNTANRPRPYIYNADWMPDRILTRKDRAAFLSGHTANASAGAVLFAALLGAYDRPLARYGRWLAVGVAGLTGYLRVRAGKHWPTDALAGIVLGGGIAGAMVRIHRKANW</sequence>
<feature type="transmembrane region" description="Helical" evidence="1">
    <location>
        <begin position="140"/>
        <end position="162"/>
    </location>
</feature>
<dbReference type="PANTHER" id="PTHR14969">
    <property type="entry name" value="SPHINGOSINE-1-PHOSPHATE PHOSPHOHYDROLASE"/>
    <property type="match status" value="1"/>
</dbReference>
<keyword evidence="1" id="KW-0812">Transmembrane</keyword>
<evidence type="ECO:0000259" key="2">
    <source>
        <dbReference type="SMART" id="SM00014"/>
    </source>
</evidence>
<keyword evidence="1" id="KW-0472">Membrane</keyword>
<gene>
    <name evidence="3" type="ORF">CLV84_1539</name>
</gene>
<feature type="transmembrane region" description="Helical" evidence="1">
    <location>
        <begin position="198"/>
        <end position="216"/>
    </location>
</feature>